<dbReference type="OrthoDB" id="1854502at2759"/>
<evidence type="ECO:0000313" key="2">
    <source>
        <dbReference type="EMBL" id="VDP81068.1"/>
    </source>
</evidence>
<dbReference type="SUPFAM" id="SSF110004">
    <property type="entry name" value="Glycolipid transfer protein, GLTP"/>
    <property type="match status" value="1"/>
</dbReference>
<dbReference type="GO" id="GO:0120013">
    <property type="term" value="F:lipid transfer activity"/>
    <property type="evidence" value="ECO:0007669"/>
    <property type="project" value="InterPro"/>
</dbReference>
<reference evidence="4" key="1">
    <citation type="submission" date="2016-06" db="UniProtKB">
        <authorList>
            <consortium name="WormBaseParasite"/>
        </authorList>
    </citation>
    <scope>IDENTIFICATION</scope>
</reference>
<proteinExistence type="predicted"/>
<feature type="domain" description="Glycolipid transfer protein" evidence="1">
    <location>
        <begin position="441"/>
        <end position="543"/>
    </location>
</feature>
<dbReference type="AlphaFoldDB" id="A0A183AKE0"/>
<gene>
    <name evidence="2" type="ORF">ECPE_LOCUS7425</name>
</gene>
<dbReference type="Proteomes" id="UP000272942">
    <property type="component" value="Unassembled WGS sequence"/>
</dbReference>
<organism evidence="4">
    <name type="scientific">Echinostoma caproni</name>
    <dbReference type="NCBI Taxonomy" id="27848"/>
    <lineage>
        <taxon>Eukaryota</taxon>
        <taxon>Metazoa</taxon>
        <taxon>Spiralia</taxon>
        <taxon>Lophotrochozoa</taxon>
        <taxon>Platyhelminthes</taxon>
        <taxon>Trematoda</taxon>
        <taxon>Digenea</taxon>
        <taxon>Plagiorchiida</taxon>
        <taxon>Echinostomata</taxon>
        <taxon>Echinostomatoidea</taxon>
        <taxon>Echinostomatidae</taxon>
        <taxon>Echinostoma</taxon>
    </lineage>
</organism>
<evidence type="ECO:0000259" key="1">
    <source>
        <dbReference type="Pfam" id="PF08718"/>
    </source>
</evidence>
<keyword evidence="3" id="KW-1185">Reference proteome</keyword>
<dbReference type="WBParaSite" id="ECPE_0000744101-mRNA-1">
    <property type="protein sequence ID" value="ECPE_0000744101-mRNA-1"/>
    <property type="gene ID" value="ECPE_0000744101"/>
</dbReference>
<dbReference type="InterPro" id="IPR014830">
    <property type="entry name" value="Glycolipid_transfer_prot_dom"/>
</dbReference>
<dbReference type="EMBL" id="UZAN01044578">
    <property type="protein sequence ID" value="VDP81068.1"/>
    <property type="molecule type" value="Genomic_DNA"/>
</dbReference>
<dbReference type="InterPro" id="IPR036497">
    <property type="entry name" value="GLTP_sf"/>
</dbReference>
<accession>A0A183AKE0</accession>
<reference evidence="2 3" key="2">
    <citation type="submission" date="2018-11" db="EMBL/GenBank/DDBJ databases">
        <authorList>
            <consortium name="Pathogen Informatics"/>
        </authorList>
    </citation>
    <scope>NUCLEOTIDE SEQUENCE [LARGE SCALE GENOMIC DNA]</scope>
    <source>
        <strain evidence="2 3">Egypt</strain>
    </source>
</reference>
<evidence type="ECO:0000313" key="3">
    <source>
        <dbReference type="Proteomes" id="UP000272942"/>
    </source>
</evidence>
<evidence type="ECO:0000313" key="4">
    <source>
        <dbReference type="WBParaSite" id="ECPE_0000744101-mRNA-1"/>
    </source>
</evidence>
<dbReference type="Pfam" id="PF08718">
    <property type="entry name" value="GLTP"/>
    <property type="match status" value="1"/>
</dbReference>
<dbReference type="GO" id="GO:0005737">
    <property type="term" value="C:cytoplasm"/>
    <property type="evidence" value="ECO:0007669"/>
    <property type="project" value="InterPro"/>
</dbReference>
<sequence length="605" mass="66275">MTIHNSEVSTLAYAAQPNMQLPSHAESVITDVQQRPELILGVESKRGTPQRVNEITGTLNAACSTFLTTVDELLSLCQAQQPGHRRLLGSGTGSINLAPNTTVPTFCSSTSTPQFDRNFALQTRLNTLQPPVSPSLPRRLVGFSTSENGDVQSWFADSSLQFTLTDPLVATSIAQVVGRRGHRENRICKTFFSTMEFNRLHCSPNYHGNGPTIMKVILAIADIANTVLQLWRERKNRGPPELRVRPLINPGLHTHSHPENPANTLDHSMQVPNSVPQPVVQSTKASLSKKLMVADREGVGHDTTSNPIGFLHRQYLDCCYTTAQGFLSKFSELNFRLISGENTADDSKLPGDYLSALDFTRACRSLFRLLDRFVCPVPESNITGDSVEAGSGGNASGFTALQQVRTDLQNNVDRLELAAYMYADQQSGAETGQLDKSSVPSVNDNIVAKRAEQVTIGSLVRRDQANGTTTDPGSVYLAILWLARNVTEYPSGTNMPLFDDSLGVVATEAYSRCLRSFHQWALRGVAMIVIKSLPSRNQFLRSLFADSLADSGLPNSDLIIQPEIYAQLQEDSRQFSGALGRTLTLIEGLLACLDLERVFTGSETY</sequence>
<name>A0A183AKE0_9TREM</name>
<protein>
    <submittedName>
        <fullName evidence="4">GLTP domain-containing protein</fullName>
    </submittedName>
</protein>
<dbReference type="Gene3D" id="1.10.3520.10">
    <property type="entry name" value="Glycolipid transfer protein"/>
    <property type="match status" value="1"/>
</dbReference>